<dbReference type="AlphaFoldDB" id="A0A5N6WJ20"/>
<evidence type="ECO:0000313" key="2">
    <source>
        <dbReference type="EMBL" id="KAE8320773.1"/>
    </source>
</evidence>
<evidence type="ECO:0000256" key="1">
    <source>
        <dbReference type="SAM" id="MobiDB-lite"/>
    </source>
</evidence>
<name>A0A5N6WJ20_9EURO</name>
<dbReference type="Gene3D" id="3.20.20.100">
    <property type="entry name" value="NADP-dependent oxidoreductase domain"/>
    <property type="match status" value="1"/>
</dbReference>
<feature type="compositionally biased region" description="Pro residues" evidence="1">
    <location>
        <begin position="27"/>
        <end position="36"/>
    </location>
</feature>
<reference evidence="3" key="1">
    <citation type="submission" date="2019-04" db="EMBL/GenBank/DDBJ databases">
        <title>Friends and foes A comparative genomics studyof 23 Aspergillus species from section Flavi.</title>
        <authorList>
            <consortium name="DOE Joint Genome Institute"/>
            <person name="Kjaerbolling I."/>
            <person name="Vesth T."/>
            <person name="Frisvad J.C."/>
            <person name="Nybo J.L."/>
            <person name="Theobald S."/>
            <person name="Kildgaard S."/>
            <person name="Isbrandt T."/>
            <person name="Kuo A."/>
            <person name="Sato A."/>
            <person name="Lyhne E.K."/>
            <person name="Kogle M.E."/>
            <person name="Wiebenga A."/>
            <person name="Kun R.S."/>
            <person name="Lubbers R.J."/>
            <person name="Makela M.R."/>
            <person name="Barry K."/>
            <person name="Chovatia M."/>
            <person name="Clum A."/>
            <person name="Daum C."/>
            <person name="Haridas S."/>
            <person name="He G."/>
            <person name="LaButti K."/>
            <person name="Lipzen A."/>
            <person name="Mondo S."/>
            <person name="Riley R."/>
            <person name="Salamov A."/>
            <person name="Simmons B.A."/>
            <person name="Magnuson J.K."/>
            <person name="Henrissat B."/>
            <person name="Mortensen U.H."/>
            <person name="Larsen T.O."/>
            <person name="Devries R.P."/>
            <person name="Grigoriev I.V."/>
            <person name="Machida M."/>
            <person name="Baker S.E."/>
            <person name="Andersen M.R."/>
        </authorList>
    </citation>
    <scope>NUCLEOTIDE SEQUENCE [LARGE SCALE GENOMIC DNA]</scope>
    <source>
        <strain evidence="3">CBS 130017</strain>
    </source>
</reference>
<dbReference type="InterPro" id="IPR036812">
    <property type="entry name" value="NAD(P)_OxRdtase_dom_sf"/>
</dbReference>
<keyword evidence="3" id="KW-1185">Reference proteome</keyword>
<feature type="region of interest" description="Disordered" evidence="1">
    <location>
        <begin position="18"/>
        <end position="37"/>
    </location>
</feature>
<sequence>MLFAQSVGPEEDLCIHRKSRHSTPMPQTAPPRPRAPPSTTSIGLVILIDLVCVTIHLLSCLSGLKSPPRKPPHGIKFVAISTISGGFATEKLSFAPVSEQVKGSRFEQVESNIVGYLYHMWYYKRVFHEAVGELAAAFGQCEAEVSNLAQAALPWVLFYASLQSTGNIAIGPSTIPQLEEYLAARAVWPLPAELPRQMDSLYEPLREEPAPLVEVGWVVNVMMISGVSSCFGSASAPSG</sequence>
<dbReference type="SUPFAM" id="SSF51430">
    <property type="entry name" value="NAD(P)-linked oxidoreductase"/>
    <property type="match status" value="1"/>
</dbReference>
<accession>A0A5N6WJ20</accession>
<organism evidence="2 3">
    <name type="scientific">Aspergillus sergii</name>
    <dbReference type="NCBI Taxonomy" id="1034303"/>
    <lineage>
        <taxon>Eukaryota</taxon>
        <taxon>Fungi</taxon>
        <taxon>Dikarya</taxon>
        <taxon>Ascomycota</taxon>
        <taxon>Pezizomycotina</taxon>
        <taxon>Eurotiomycetes</taxon>
        <taxon>Eurotiomycetidae</taxon>
        <taxon>Eurotiales</taxon>
        <taxon>Aspergillaceae</taxon>
        <taxon>Aspergillus</taxon>
        <taxon>Aspergillus subgen. Circumdati</taxon>
    </lineage>
</organism>
<dbReference type="Proteomes" id="UP000325945">
    <property type="component" value="Unassembled WGS sequence"/>
</dbReference>
<proteinExistence type="predicted"/>
<dbReference type="EMBL" id="ML741898">
    <property type="protein sequence ID" value="KAE8320773.1"/>
    <property type="molecule type" value="Genomic_DNA"/>
</dbReference>
<protein>
    <submittedName>
        <fullName evidence="2">Uncharacterized protein</fullName>
    </submittedName>
</protein>
<evidence type="ECO:0000313" key="3">
    <source>
        <dbReference type="Proteomes" id="UP000325945"/>
    </source>
</evidence>
<gene>
    <name evidence="2" type="ORF">BDV39DRAFT_211357</name>
</gene>